<dbReference type="Gene3D" id="1.10.3720.10">
    <property type="entry name" value="MetI-like"/>
    <property type="match status" value="1"/>
</dbReference>
<dbReference type="PANTHER" id="PTHR43386">
    <property type="entry name" value="OLIGOPEPTIDE TRANSPORT SYSTEM PERMEASE PROTEIN APPC"/>
    <property type="match status" value="1"/>
</dbReference>
<evidence type="ECO:0000313" key="10">
    <source>
        <dbReference type="Proteomes" id="UP000642070"/>
    </source>
</evidence>
<dbReference type="Proteomes" id="UP000642070">
    <property type="component" value="Unassembled WGS sequence"/>
</dbReference>
<feature type="transmembrane region" description="Helical" evidence="7">
    <location>
        <begin position="74"/>
        <end position="99"/>
    </location>
</feature>
<dbReference type="RefSeq" id="WP_190247734.1">
    <property type="nucleotide sequence ID" value="NZ_BMPI01000001.1"/>
</dbReference>
<dbReference type="InterPro" id="IPR035906">
    <property type="entry name" value="MetI-like_sf"/>
</dbReference>
<dbReference type="CDD" id="cd06261">
    <property type="entry name" value="TM_PBP2"/>
    <property type="match status" value="1"/>
</dbReference>
<evidence type="ECO:0000256" key="3">
    <source>
        <dbReference type="ARBA" id="ARBA00022475"/>
    </source>
</evidence>
<proteinExistence type="inferred from homology"/>
<dbReference type="Pfam" id="PF00528">
    <property type="entry name" value="BPD_transp_1"/>
    <property type="match status" value="1"/>
</dbReference>
<evidence type="ECO:0000256" key="7">
    <source>
        <dbReference type="RuleBase" id="RU363032"/>
    </source>
</evidence>
<evidence type="ECO:0000313" key="9">
    <source>
        <dbReference type="EMBL" id="GGM04398.1"/>
    </source>
</evidence>
<dbReference type="GO" id="GO:0005886">
    <property type="term" value="C:plasma membrane"/>
    <property type="evidence" value="ECO:0007669"/>
    <property type="project" value="UniProtKB-SubCell"/>
</dbReference>
<dbReference type="InterPro" id="IPR025966">
    <property type="entry name" value="OppC_N"/>
</dbReference>
<evidence type="ECO:0000259" key="8">
    <source>
        <dbReference type="PROSITE" id="PS50928"/>
    </source>
</evidence>
<feature type="transmembrane region" description="Helical" evidence="7">
    <location>
        <begin position="106"/>
        <end position="130"/>
    </location>
</feature>
<dbReference type="AlphaFoldDB" id="A0A917T098"/>
<dbReference type="InterPro" id="IPR000515">
    <property type="entry name" value="MetI-like"/>
</dbReference>
<name>A0A917T098_9ACTN</name>
<keyword evidence="3" id="KW-1003">Cell membrane</keyword>
<comment type="similarity">
    <text evidence="7">Belongs to the binding-protein-dependent transport system permease family.</text>
</comment>
<reference evidence="9" key="1">
    <citation type="journal article" date="2014" name="Int. J. Syst. Evol. Microbiol.">
        <title>Complete genome sequence of Corynebacterium casei LMG S-19264T (=DSM 44701T), isolated from a smear-ripened cheese.</title>
        <authorList>
            <consortium name="US DOE Joint Genome Institute (JGI-PGF)"/>
            <person name="Walter F."/>
            <person name="Albersmeier A."/>
            <person name="Kalinowski J."/>
            <person name="Ruckert C."/>
        </authorList>
    </citation>
    <scope>NUCLEOTIDE SEQUENCE</scope>
    <source>
        <strain evidence="9">JCM 19831</strain>
    </source>
</reference>
<accession>A0A917T098</accession>
<keyword evidence="2 7" id="KW-0813">Transport</keyword>
<dbReference type="PANTHER" id="PTHR43386:SF25">
    <property type="entry name" value="PEPTIDE ABC TRANSPORTER PERMEASE PROTEIN"/>
    <property type="match status" value="1"/>
</dbReference>
<keyword evidence="6 7" id="KW-0472">Membrane</keyword>
<dbReference type="SUPFAM" id="SSF161098">
    <property type="entry name" value="MetI-like"/>
    <property type="match status" value="1"/>
</dbReference>
<evidence type="ECO:0000256" key="1">
    <source>
        <dbReference type="ARBA" id="ARBA00004651"/>
    </source>
</evidence>
<dbReference type="Pfam" id="PF12911">
    <property type="entry name" value="OppC_N"/>
    <property type="match status" value="1"/>
</dbReference>
<sequence length="275" mass="28655">MKRYLRHPSFVIGAVLLVVVLMASVVGMVTTPHDPTALDPLARLESPSWSHPFGTDQFGRDIFSRILAGGHLTLATGLFAVFLGLVVGGTVGCLAGYFGRAVDLGAVAFMDILLAFPAVLLALGIVAILGGSVTNVIIAVGVATVPVFARVARASVLSVLVRPYIKAAVAMGCTHRRILLRHVLPNILGPMLVLTTTTIATAILIGSALSFLGLGAAPPTPEWGVMLSDARAYMRLGWWLTVVPGVAVALVVLALNLLGDGLRDLIDPTSRPGGD</sequence>
<gene>
    <name evidence="9" type="ORF">GCM10007977_002060</name>
</gene>
<feature type="transmembrane region" description="Helical" evidence="7">
    <location>
        <begin position="136"/>
        <end position="162"/>
    </location>
</feature>
<evidence type="ECO:0000256" key="5">
    <source>
        <dbReference type="ARBA" id="ARBA00022989"/>
    </source>
</evidence>
<evidence type="ECO:0000256" key="2">
    <source>
        <dbReference type="ARBA" id="ARBA00022448"/>
    </source>
</evidence>
<comment type="caution">
    <text evidence="9">The sequence shown here is derived from an EMBL/GenBank/DDBJ whole genome shotgun (WGS) entry which is preliminary data.</text>
</comment>
<dbReference type="GO" id="GO:0055085">
    <property type="term" value="P:transmembrane transport"/>
    <property type="evidence" value="ECO:0007669"/>
    <property type="project" value="InterPro"/>
</dbReference>
<keyword evidence="4 7" id="KW-0812">Transmembrane</keyword>
<feature type="domain" description="ABC transmembrane type-1" evidence="8">
    <location>
        <begin position="70"/>
        <end position="259"/>
    </location>
</feature>
<reference evidence="9" key="2">
    <citation type="submission" date="2020-09" db="EMBL/GenBank/DDBJ databases">
        <authorList>
            <person name="Sun Q."/>
            <person name="Ohkuma M."/>
        </authorList>
    </citation>
    <scope>NUCLEOTIDE SEQUENCE</scope>
    <source>
        <strain evidence="9">JCM 19831</strain>
    </source>
</reference>
<evidence type="ECO:0000256" key="6">
    <source>
        <dbReference type="ARBA" id="ARBA00023136"/>
    </source>
</evidence>
<dbReference type="PROSITE" id="PS50928">
    <property type="entry name" value="ABC_TM1"/>
    <property type="match status" value="1"/>
</dbReference>
<comment type="subcellular location">
    <subcellularLocation>
        <location evidence="1 7">Cell membrane</location>
        <topology evidence="1 7">Multi-pass membrane protein</topology>
    </subcellularLocation>
</comment>
<dbReference type="EMBL" id="BMPI01000001">
    <property type="protein sequence ID" value="GGM04398.1"/>
    <property type="molecule type" value="Genomic_DNA"/>
</dbReference>
<feature type="transmembrane region" description="Helical" evidence="7">
    <location>
        <begin position="236"/>
        <end position="258"/>
    </location>
</feature>
<keyword evidence="10" id="KW-1185">Reference proteome</keyword>
<dbReference type="InterPro" id="IPR050366">
    <property type="entry name" value="BP-dependent_transpt_permease"/>
</dbReference>
<organism evidence="9 10">
    <name type="scientific">Dactylosporangium sucinum</name>
    <dbReference type="NCBI Taxonomy" id="1424081"/>
    <lineage>
        <taxon>Bacteria</taxon>
        <taxon>Bacillati</taxon>
        <taxon>Actinomycetota</taxon>
        <taxon>Actinomycetes</taxon>
        <taxon>Micromonosporales</taxon>
        <taxon>Micromonosporaceae</taxon>
        <taxon>Dactylosporangium</taxon>
    </lineage>
</organism>
<evidence type="ECO:0000256" key="4">
    <source>
        <dbReference type="ARBA" id="ARBA00022692"/>
    </source>
</evidence>
<keyword evidence="5 7" id="KW-1133">Transmembrane helix</keyword>
<protein>
    <submittedName>
        <fullName evidence="9">Diguanylate cyclase</fullName>
    </submittedName>
</protein>
<feature type="transmembrane region" description="Helical" evidence="7">
    <location>
        <begin position="183"/>
        <end position="216"/>
    </location>
</feature>